<keyword evidence="3 7" id="KW-0150">Chloroplast</keyword>
<dbReference type="HAMAP" id="MF_00402">
    <property type="entry name" value="Ribosomal_bL19"/>
    <property type="match status" value="1"/>
</dbReference>
<dbReference type="PANTHER" id="PTHR15680:SF9">
    <property type="entry name" value="LARGE RIBOSOMAL SUBUNIT PROTEIN BL19M"/>
    <property type="match status" value="1"/>
</dbReference>
<dbReference type="GeneID" id="68216436"/>
<evidence type="ECO:0000256" key="3">
    <source>
        <dbReference type="ARBA" id="ARBA00022528"/>
    </source>
</evidence>
<dbReference type="GO" id="GO:0003735">
    <property type="term" value="F:structural constituent of ribosome"/>
    <property type="evidence" value="ECO:0007669"/>
    <property type="project" value="InterPro"/>
</dbReference>
<dbReference type="GO" id="GO:1990904">
    <property type="term" value="C:ribonucleoprotein complex"/>
    <property type="evidence" value="ECO:0007669"/>
    <property type="project" value="UniProtKB-KW"/>
</dbReference>
<comment type="subcellular location">
    <subcellularLocation>
        <location evidence="1 6">Plastid</location>
        <location evidence="1 6">Chloroplast</location>
    </subcellularLocation>
</comment>
<name>A0A8E6D2H5_9PHAE</name>
<sequence length="128" mass="14645">MDIVMNNLIISFNSTKVFQSLEKPFIKTSLPILSPGDTVKIGVLIKEGNKERIQYYQGVVIAQNNRGINKTILVRRIIQGIGVERTFLLHSPKVESIEIKKSSRVRRSKLYYLRALSGKASRLKQRFN</sequence>
<dbReference type="PROSITE" id="PS01015">
    <property type="entry name" value="RIBOSOMAL_L19"/>
    <property type="match status" value="1"/>
</dbReference>
<dbReference type="GO" id="GO:0009507">
    <property type="term" value="C:chloroplast"/>
    <property type="evidence" value="ECO:0007669"/>
    <property type="project" value="UniProtKB-SubCell"/>
</dbReference>
<evidence type="ECO:0000256" key="1">
    <source>
        <dbReference type="ARBA" id="ARBA00004229"/>
    </source>
</evidence>
<dbReference type="GO" id="GO:0006412">
    <property type="term" value="P:translation"/>
    <property type="evidence" value="ECO:0007669"/>
    <property type="project" value="UniProtKB-UniRule"/>
</dbReference>
<dbReference type="InterPro" id="IPR001857">
    <property type="entry name" value="Ribosomal_bL19"/>
</dbReference>
<keyword evidence="4 6" id="KW-0689">Ribosomal protein</keyword>
<evidence type="ECO:0000256" key="6">
    <source>
        <dbReference type="HAMAP-Rule" id="MF_00402"/>
    </source>
</evidence>
<protein>
    <recommendedName>
        <fullName evidence="6">Large ribosomal subunit protein bL19c</fullName>
    </recommendedName>
</protein>
<reference evidence="7" key="1">
    <citation type="submission" date="2021-03" db="EMBL/GenBank/DDBJ databases">
        <title>The complete chloroplast genome of Ishige okamurae.</title>
        <authorList>
            <person name="Wang X."/>
        </authorList>
    </citation>
    <scope>NUCLEOTIDE SEQUENCE</scope>
</reference>
<accession>A0A8E6D2H5</accession>
<dbReference type="GO" id="GO:0005840">
    <property type="term" value="C:ribosome"/>
    <property type="evidence" value="ECO:0007669"/>
    <property type="project" value="UniProtKB-KW"/>
</dbReference>
<evidence type="ECO:0000256" key="2">
    <source>
        <dbReference type="ARBA" id="ARBA00005781"/>
    </source>
</evidence>
<dbReference type="AlphaFoldDB" id="A0A8E6D2H5"/>
<dbReference type="NCBIfam" id="TIGR01024">
    <property type="entry name" value="rplS_bact"/>
    <property type="match status" value="1"/>
</dbReference>
<dbReference type="RefSeq" id="YP_010185254.1">
    <property type="nucleotide sequence ID" value="NC_058314.1"/>
</dbReference>
<proteinExistence type="inferred from homology"/>
<keyword evidence="5 6" id="KW-0687">Ribonucleoprotein</keyword>
<evidence type="ECO:0000313" key="7">
    <source>
        <dbReference type="EMBL" id="QVJ99598.1"/>
    </source>
</evidence>
<dbReference type="PIRSF" id="PIRSF002191">
    <property type="entry name" value="Ribosomal_L19"/>
    <property type="match status" value="1"/>
</dbReference>
<geneLocation type="chloroplast" evidence="7"/>
<organism evidence="7">
    <name type="scientific">Ishige okamurae</name>
    <dbReference type="NCBI Taxonomy" id="233772"/>
    <lineage>
        <taxon>Eukaryota</taxon>
        <taxon>Sar</taxon>
        <taxon>Stramenopiles</taxon>
        <taxon>Ochrophyta</taxon>
        <taxon>PX clade</taxon>
        <taxon>Phaeophyceae</taxon>
        <taxon>Ectocarpales</taxon>
        <taxon>Ishigeaceae</taxon>
        <taxon>Ishige</taxon>
    </lineage>
</organism>
<gene>
    <name evidence="6 7" type="primary">rpl19</name>
</gene>
<dbReference type="EMBL" id="MW762687">
    <property type="protein sequence ID" value="QVJ99598.1"/>
    <property type="molecule type" value="Genomic_DNA"/>
</dbReference>
<dbReference type="InterPro" id="IPR018257">
    <property type="entry name" value="Ribosomal_bL19_CS"/>
</dbReference>
<evidence type="ECO:0000256" key="4">
    <source>
        <dbReference type="ARBA" id="ARBA00022980"/>
    </source>
</evidence>
<evidence type="ECO:0000256" key="5">
    <source>
        <dbReference type="ARBA" id="ARBA00023274"/>
    </source>
</evidence>
<dbReference type="PANTHER" id="PTHR15680">
    <property type="entry name" value="RIBOSOMAL PROTEIN L19"/>
    <property type="match status" value="1"/>
</dbReference>
<dbReference type="FunFam" id="2.30.30.790:FF:000004">
    <property type="entry name" value="50S ribosomal protein L19, chloroplastic"/>
    <property type="match status" value="1"/>
</dbReference>
<comment type="similarity">
    <text evidence="2 6">Belongs to the bacterial ribosomal protein bL19 family.</text>
</comment>
<keyword evidence="7" id="KW-0934">Plastid</keyword>
<dbReference type="GO" id="GO:0003729">
    <property type="term" value="F:mRNA binding"/>
    <property type="evidence" value="ECO:0007669"/>
    <property type="project" value="UniProtKB-ARBA"/>
</dbReference>
<dbReference type="Pfam" id="PF01245">
    <property type="entry name" value="Ribosomal_L19"/>
    <property type="match status" value="1"/>
</dbReference>